<feature type="domain" description="Glycosyl hydrolase family 36 C-terminal" evidence="6">
    <location>
        <begin position="616"/>
        <end position="690"/>
    </location>
</feature>
<dbReference type="PIRSF" id="PIRSF005536">
    <property type="entry name" value="Agal"/>
    <property type="match status" value="1"/>
</dbReference>
<accession>A0ABW7AUN4</accession>
<dbReference type="InterPro" id="IPR031704">
    <property type="entry name" value="Glyco_hydro_36_N"/>
</dbReference>
<keyword evidence="4 5" id="KW-0326">Glycosidase</keyword>
<dbReference type="InterPro" id="IPR017853">
    <property type="entry name" value="GH"/>
</dbReference>
<dbReference type="Pfam" id="PF16875">
    <property type="entry name" value="Glyco_hydro_36N"/>
    <property type="match status" value="1"/>
</dbReference>
<evidence type="ECO:0000256" key="5">
    <source>
        <dbReference type="PIRNR" id="PIRNR005536"/>
    </source>
</evidence>
<dbReference type="InterPro" id="IPR013785">
    <property type="entry name" value="Aldolase_TIM"/>
</dbReference>
<dbReference type="PRINTS" id="PR00743">
    <property type="entry name" value="GLHYDRLASE36"/>
</dbReference>
<comment type="catalytic activity">
    <reaction evidence="1 5">
        <text>Hydrolysis of terminal, non-reducing alpha-D-galactose residues in alpha-D-galactosides, including galactose oligosaccharides, galactomannans and galactolipids.</text>
        <dbReference type="EC" id="3.2.1.22"/>
    </reaction>
</comment>
<evidence type="ECO:0000259" key="7">
    <source>
        <dbReference type="Pfam" id="PF16875"/>
    </source>
</evidence>
<dbReference type="EC" id="3.2.1.22" evidence="2 5"/>
<evidence type="ECO:0000256" key="4">
    <source>
        <dbReference type="ARBA" id="ARBA00023295"/>
    </source>
</evidence>
<dbReference type="InterPro" id="IPR002252">
    <property type="entry name" value="Glyco_hydro_36"/>
</dbReference>
<comment type="similarity">
    <text evidence="5">Belongs to the glycosyl hydrolase.</text>
</comment>
<evidence type="ECO:0000259" key="6">
    <source>
        <dbReference type="Pfam" id="PF16874"/>
    </source>
</evidence>
<dbReference type="Proteomes" id="UP001603978">
    <property type="component" value="Unassembled WGS sequence"/>
</dbReference>
<dbReference type="EMBL" id="JBICRM010000068">
    <property type="protein sequence ID" value="MFG1711085.1"/>
    <property type="molecule type" value="Genomic_DNA"/>
</dbReference>
<dbReference type="Pfam" id="PF16874">
    <property type="entry name" value="Glyco_hydro_36C"/>
    <property type="match status" value="1"/>
</dbReference>
<feature type="domain" description="Glycosyl hydrolase family 36 N-terminal" evidence="7">
    <location>
        <begin position="31"/>
        <end position="257"/>
    </location>
</feature>
<evidence type="ECO:0000256" key="1">
    <source>
        <dbReference type="ARBA" id="ARBA00001255"/>
    </source>
</evidence>
<dbReference type="InterPro" id="IPR050985">
    <property type="entry name" value="Alpha-glycosidase_related"/>
</dbReference>
<organism evidence="8 9">
    <name type="scientific">Nonomuraea marmarensis</name>
    <dbReference type="NCBI Taxonomy" id="3351344"/>
    <lineage>
        <taxon>Bacteria</taxon>
        <taxon>Bacillati</taxon>
        <taxon>Actinomycetota</taxon>
        <taxon>Actinomycetes</taxon>
        <taxon>Streptosporangiales</taxon>
        <taxon>Streptosporangiaceae</taxon>
        <taxon>Nonomuraea</taxon>
    </lineage>
</organism>
<dbReference type="CDD" id="cd14791">
    <property type="entry name" value="GH36"/>
    <property type="match status" value="1"/>
</dbReference>
<sequence>MTLVTYLAERRLWLLRTPATSYALRLDADDRPRHVHWGPPLTAEQAATVPGPVCRDGSSFQVQGYGELEGPGFGAPSLLVRYADGGAGVEWRHLGHEIDGGHLAIRFADRHHPLEITLHYRVREDTDVIERWTVLRHTGDRDPVELERSDSAAWTLPVLPGARISHVAGGWSSESQLRREPLPYGETVLTSRRGTTGHQANPWLMLDAGAATEEHGEVWSAALAWSGSWRITVQRPPFGPVGLTGGFGHDGLRWRLAPGETWTTPVFAGLYGTSGFGGISRAWHAYTLRHVLPHPEETRPVVYNSWEATGFDVDLDGQLRLAEQAAALGAELFVLDDGWFGARDSDRAGLGDWEVNLGRFPGGLDRLIEAVHGHGMRFGLWVEPEMVNPDSDLYRRHPDWVLHMPHRRRTTLRNQLVLNFARPDVAAWAHAWLDRLVADHEIDFLKWDFNRAFTEAGRPGHDDPDRLWIDHVRAVYAIIDRLRADHPHLRIESCAGGGGRADLGILARTDEVWTSDNTDAVDRIGIQHGYGQLYPARTMAAWVTDSPNPLTGRLVPLRFRFHVAMAGVLGLGGNLPEWTEAERAEAAGLVARYKEIRLVVQHGELYRLGEPAGPVSAVQYVLGDRVVVLAYRVTARFGHPAEGLRLATLDPAGRYRDEDTGHVHHGAVLLSHGLDLDLPPGDHASVLVRLTREPAS</sequence>
<dbReference type="Gene3D" id="2.60.40.1180">
    <property type="entry name" value="Golgi alpha-mannosidase II"/>
    <property type="match status" value="1"/>
</dbReference>
<dbReference type="RefSeq" id="WP_393177523.1">
    <property type="nucleotide sequence ID" value="NZ_JBICRM010000068.1"/>
</dbReference>
<comment type="caution">
    <text evidence="8">The sequence shown here is derived from an EMBL/GenBank/DDBJ whole genome shotgun (WGS) entry which is preliminary data.</text>
</comment>
<dbReference type="InterPro" id="IPR031705">
    <property type="entry name" value="Glyco_hydro_36_C"/>
</dbReference>
<evidence type="ECO:0000313" key="9">
    <source>
        <dbReference type="Proteomes" id="UP001603978"/>
    </source>
</evidence>
<evidence type="ECO:0000256" key="3">
    <source>
        <dbReference type="ARBA" id="ARBA00022801"/>
    </source>
</evidence>
<dbReference type="Pfam" id="PF02065">
    <property type="entry name" value="Melibiase"/>
    <property type="match status" value="1"/>
</dbReference>
<evidence type="ECO:0000256" key="2">
    <source>
        <dbReference type="ARBA" id="ARBA00012755"/>
    </source>
</evidence>
<dbReference type="GO" id="GO:0004557">
    <property type="term" value="F:alpha-galactosidase activity"/>
    <property type="evidence" value="ECO:0007669"/>
    <property type="project" value="UniProtKB-EC"/>
</dbReference>
<keyword evidence="3 5" id="KW-0378">Hydrolase</keyword>
<dbReference type="InterPro" id="IPR038417">
    <property type="entry name" value="Alpga-gal_N_sf"/>
</dbReference>
<reference evidence="8 9" key="1">
    <citation type="submission" date="2024-10" db="EMBL/GenBank/DDBJ databases">
        <authorList>
            <person name="Topkara A.R."/>
            <person name="Saygin H."/>
        </authorList>
    </citation>
    <scope>NUCLEOTIDE SEQUENCE [LARGE SCALE GENOMIC DNA]</scope>
    <source>
        <strain evidence="8 9">M3C6</strain>
    </source>
</reference>
<keyword evidence="9" id="KW-1185">Reference proteome</keyword>
<gene>
    <name evidence="8" type="ORF">ACFLIM_48810</name>
</gene>
<dbReference type="PANTHER" id="PTHR43053">
    <property type="entry name" value="GLYCOSIDASE FAMILY 31"/>
    <property type="match status" value="1"/>
</dbReference>
<proteinExistence type="inferred from homology"/>
<evidence type="ECO:0000313" key="8">
    <source>
        <dbReference type="EMBL" id="MFG1711085.1"/>
    </source>
</evidence>
<protein>
    <recommendedName>
        <fullName evidence="2 5">Alpha-galactosidase</fullName>
        <ecNumber evidence="2 5">3.2.1.22</ecNumber>
    </recommendedName>
</protein>
<dbReference type="Gene3D" id="3.20.20.70">
    <property type="entry name" value="Aldolase class I"/>
    <property type="match status" value="1"/>
</dbReference>
<dbReference type="SUPFAM" id="SSF51445">
    <property type="entry name" value="(Trans)glycosidases"/>
    <property type="match status" value="1"/>
</dbReference>
<dbReference type="Gene3D" id="2.70.98.60">
    <property type="entry name" value="alpha-galactosidase from lactobacil brevis"/>
    <property type="match status" value="1"/>
</dbReference>
<dbReference type="InterPro" id="IPR013780">
    <property type="entry name" value="Glyco_hydro_b"/>
</dbReference>
<name>A0ABW7AUN4_9ACTN</name>
<dbReference type="PANTHER" id="PTHR43053:SF3">
    <property type="entry name" value="ALPHA-GALACTOSIDASE C-RELATED"/>
    <property type="match status" value="1"/>
</dbReference>